<sequence length="288" mass="31051">MTPDRRAWLMQVLAPLTVRYGRELLLPGTRAPAPRRVRVPTRHGEVGGLLYRPAGSTRPPLHVHLHGGAFVMRHPRMDAFLAHFLVARAGIAVLLLDHDAAPQVRYPVAHEQAADALVHVAARGAALGVDPHRWSVGGFSSGGNLAASACLQVRDAGGPAPRCCVLGVPSLDVAEDHAAKRPVGTPMLGPEVLDLVRATYFRDATRRTEPRASPLRAPSLAGLPPTLVVTAERDLLRREGDAYAHRLAQEGTEVVHHVVRGRDHYFLGPDNVEAELGRVAAFLSHHLG</sequence>
<keyword evidence="1" id="KW-0378">Hydrolase</keyword>
<keyword evidence="4" id="KW-1185">Reference proteome</keyword>
<protein>
    <submittedName>
        <fullName evidence="3">Acetyl esterase</fullName>
    </submittedName>
</protein>
<dbReference type="EMBL" id="LT629757">
    <property type="protein sequence ID" value="SDT16253.1"/>
    <property type="molecule type" value="Genomic_DNA"/>
</dbReference>
<dbReference type="Proteomes" id="UP000198859">
    <property type="component" value="Chromosome I"/>
</dbReference>
<reference evidence="4" key="1">
    <citation type="submission" date="2016-10" db="EMBL/GenBank/DDBJ databases">
        <authorList>
            <person name="Varghese N."/>
            <person name="Submissions S."/>
        </authorList>
    </citation>
    <scope>NUCLEOTIDE SEQUENCE [LARGE SCALE GENOMIC DNA]</scope>
    <source>
        <strain evidence="4">DSM 22127</strain>
    </source>
</reference>
<evidence type="ECO:0000313" key="4">
    <source>
        <dbReference type="Proteomes" id="UP000198859"/>
    </source>
</evidence>
<evidence type="ECO:0000259" key="2">
    <source>
        <dbReference type="Pfam" id="PF07859"/>
    </source>
</evidence>
<dbReference type="AlphaFoldDB" id="A0A1H1Y491"/>
<organism evidence="3 4">
    <name type="scientific">Nocardioides scoriae</name>
    <dbReference type="NCBI Taxonomy" id="642780"/>
    <lineage>
        <taxon>Bacteria</taxon>
        <taxon>Bacillati</taxon>
        <taxon>Actinomycetota</taxon>
        <taxon>Actinomycetes</taxon>
        <taxon>Propionibacteriales</taxon>
        <taxon>Nocardioidaceae</taxon>
        <taxon>Nocardioides</taxon>
    </lineage>
</organism>
<dbReference type="InterPro" id="IPR029058">
    <property type="entry name" value="AB_hydrolase_fold"/>
</dbReference>
<dbReference type="InterPro" id="IPR050300">
    <property type="entry name" value="GDXG_lipolytic_enzyme"/>
</dbReference>
<dbReference type="PANTHER" id="PTHR48081:SF8">
    <property type="entry name" value="ALPHA_BETA HYDROLASE FOLD-3 DOMAIN-CONTAINING PROTEIN-RELATED"/>
    <property type="match status" value="1"/>
</dbReference>
<gene>
    <name evidence="3" type="ORF">SAMN04488570_3708</name>
</gene>
<accession>A0A1H1Y491</accession>
<dbReference type="RefSeq" id="WP_157682942.1">
    <property type="nucleotide sequence ID" value="NZ_LT629757.1"/>
</dbReference>
<dbReference type="OrthoDB" id="9803828at2"/>
<dbReference type="Gene3D" id="3.40.50.1820">
    <property type="entry name" value="alpha/beta hydrolase"/>
    <property type="match status" value="1"/>
</dbReference>
<dbReference type="STRING" id="642780.SAMN04488570_3708"/>
<dbReference type="GO" id="GO:0016787">
    <property type="term" value="F:hydrolase activity"/>
    <property type="evidence" value="ECO:0007669"/>
    <property type="project" value="UniProtKB-KW"/>
</dbReference>
<evidence type="ECO:0000256" key="1">
    <source>
        <dbReference type="ARBA" id="ARBA00022801"/>
    </source>
</evidence>
<name>A0A1H1Y491_9ACTN</name>
<dbReference type="PANTHER" id="PTHR48081">
    <property type="entry name" value="AB HYDROLASE SUPERFAMILY PROTEIN C4A8.06C"/>
    <property type="match status" value="1"/>
</dbReference>
<dbReference type="SUPFAM" id="SSF53474">
    <property type="entry name" value="alpha/beta-Hydrolases"/>
    <property type="match status" value="1"/>
</dbReference>
<dbReference type="InterPro" id="IPR013094">
    <property type="entry name" value="AB_hydrolase_3"/>
</dbReference>
<feature type="domain" description="Alpha/beta hydrolase fold-3" evidence="2">
    <location>
        <begin position="63"/>
        <end position="267"/>
    </location>
</feature>
<evidence type="ECO:0000313" key="3">
    <source>
        <dbReference type="EMBL" id="SDT16253.1"/>
    </source>
</evidence>
<dbReference type="Pfam" id="PF07859">
    <property type="entry name" value="Abhydrolase_3"/>
    <property type="match status" value="1"/>
</dbReference>
<proteinExistence type="predicted"/>